<evidence type="ECO:0000313" key="3">
    <source>
        <dbReference type="Proteomes" id="UP001183586"/>
    </source>
</evidence>
<feature type="region of interest" description="Disordered" evidence="1">
    <location>
        <begin position="1"/>
        <end position="22"/>
    </location>
</feature>
<reference evidence="3" key="1">
    <citation type="submission" date="2023-07" db="EMBL/GenBank/DDBJ databases">
        <title>30 novel species of actinomycetes from the DSMZ collection.</title>
        <authorList>
            <person name="Nouioui I."/>
        </authorList>
    </citation>
    <scope>NUCLEOTIDE SEQUENCE [LARGE SCALE GENOMIC DNA]</scope>
    <source>
        <strain evidence="3">DSM 41921</strain>
    </source>
</reference>
<dbReference type="RefSeq" id="WP_311680841.1">
    <property type="nucleotide sequence ID" value="NZ_JAVREU010000003.1"/>
</dbReference>
<organism evidence="2 3">
    <name type="scientific">Streptomyces dubilierae</name>
    <dbReference type="NCBI Taxonomy" id="3075533"/>
    <lineage>
        <taxon>Bacteria</taxon>
        <taxon>Bacillati</taxon>
        <taxon>Actinomycetota</taxon>
        <taxon>Actinomycetes</taxon>
        <taxon>Kitasatosporales</taxon>
        <taxon>Streptomycetaceae</taxon>
        <taxon>Streptomyces</taxon>
    </lineage>
</organism>
<keyword evidence="3" id="KW-1185">Reference proteome</keyword>
<evidence type="ECO:0000313" key="2">
    <source>
        <dbReference type="EMBL" id="MDT0387874.1"/>
    </source>
</evidence>
<gene>
    <name evidence="2" type="ORF">RM641_10590</name>
</gene>
<dbReference type="Proteomes" id="UP001183586">
    <property type="component" value="Unassembled WGS sequence"/>
</dbReference>
<proteinExistence type="predicted"/>
<protein>
    <submittedName>
        <fullName evidence="2">Uncharacterized protein</fullName>
    </submittedName>
</protein>
<sequence length="96" mass="10330">MSRPARRPRADHQHTAAEARRRPGTWLTVGDYRNPATVEAMALRIRTGYPLGTAAYGTPYLPAGAFETRTSLTEEGTLLETRFVGGPASSQGEGAV</sequence>
<dbReference type="EMBL" id="JAVREU010000003">
    <property type="protein sequence ID" value="MDT0387874.1"/>
    <property type="molecule type" value="Genomic_DNA"/>
</dbReference>
<accession>A0ABU2P8A3</accession>
<evidence type="ECO:0000256" key="1">
    <source>
        <dbReference type="SAM" id="MobiDB-lite"/>
    </source>
</evidence>
<comment type="caution">
    <text evidence="2">The sequence shown here is derived from an EMBL/GenBank/DDBJ whole genome shotgun (WGS) entry which is preliminary data.</text>
</comment>
<feature type="compositionally biased region" description="Basic and acidic residues" evidence="1">
    <location>
        <begin position="8"/>
        <end position="21"/>
    </location>
</feature>
<name>A0ABU2P8A3_9ACTN</name>